<feature type="chain" id="PRO_5046773180" evidence="7">
    <location>
        <begin position="22"/>
        <end position="935"/>
    </location>
</feature>
<gene>
    <name evidence="9" type="ORF">NUTIK01_05460</name>
</gene>
<keyword evidence="10" id="KW-1185">Reference proteome</keyword>
<evidence type="ECO:0000256" key="1">
    <source>
        <dbReference type="ARBA" id="ARBA00001947"/>
    </source>
</evidence>
<dbReference type="Proteomes" id="UP001187221">
    <property type="component" value="Unassembled WGS sequence"/>
</dbReference>
<comment type="cofactor">
    <cofactor evidence="1">
        <name>Zn(2+)</name>
        <dbReference type="ChEBI" id="CHEBI:29105"/>
    </cofactor>
</comment>
<evidence type="ECO:0000313" key="9">
    <source>
        <dbReference type="EMBL" id="GMM59769.1"/>
    </source>
</evidence>
<dbReference type="InterPro" id="IPR000834">
    <property type="entry name" value="Peptidase_M14"/>
</dbReference>
<dbReference type="Pfam" id="PF00246">
    <property type="entry name" value="Peptidase_M14"/>
    <property type="match status" value="1"/>
</dbReference>
<dbReference type="PANTHER" id="PTHR11705:SF143">
    <property type="entry name" value="SLL0236 PROTEIN"/>
    <property type="match status" value="1"/>
</dbReference>
<reference evidence="9 10" key="1">
    <citation type="submission" date="2023-06" db="EMBL/GenBank/DDBJ databases">
        <title>Draft genome sequence of Novosphingobium sp. strain IK01.</title>
        <authorList>
            <person name="Hatamoto M."/>
            <person name="Ikarashi T."/>
            <person name="Yamaguchi T."/>
        </authorList>
    </citation>
    <scope>NUCLEOTIDE SEQUENCE [LARGE SCALE GENOMIC DNA]</scope>
    <source>
        <strain evidence="9 10">IK01</strain>
    </source>
</reference>
<protein>
    <submittedName>
        <fullName evidence="9">M14 family metallopeptidase</fullName>
    </submittedName>
</protein>
<keyword evidence="5" id="KW-0862">Zinc</keyword>
<dbReference type="EMBL" id="BTFW01000001">
    <property type="protein sequence ID" value="GMM59769.1"/>
    <property type="molecule type" value="Genomic_DNA"/>
</dbReference>
<evidence type="ECO:0000313" key="10">
    <source>
        <dbReference type="Proteomes" id="UP001187221"/>
    </source>
</evidence>
<comment type="caution">
    <text evidence="9">The sequence shown here is derived from an EMBL/GenBank/DDBJ whole genome shotgun (WGS) entry which is preliminary data.</text>
</comment>
<evidence type="ECO:0000256" key="2">
    <source>
        <dbReference type="ARBA" id="ARBA00005988"/>
    </source>
</evidence>
<feature type="domain" description="Peptidase M14" evidence="8">
    <location>
        <begin position="49"/>
        <end position="231"/>
    </location>
</feature>
<evidence type="ECO:0000256" key="6">
    <source>
        <dbReference type="ARBA" id="ARBA00023049"/>
    </source>
</evidence>
<evidence type="ECO:0000256" key="5">
    <source>
        <dbReference type="ARBA" id="ARBA00022833"/>
    </source>
</evidence>
<keyword evidence="4" id="KW-0378">Hydrolase</keyword>
<accession>A0ABQ6P3D1</accession>
<dbReference type="SUPFAM" id="SSF53187">
    <property type="entry name" value="Zn-dependent exopeptidases"/>
    <property type="match status" value="1"/>
</dbReference>
<organism evidence="9 10">
    <name type="scientific">Novosphingobium pituita</name>
    <dbReference type="NCBI Taxonomy" id="3056842"/>
    <lineage>
        <taxon>Bacteria</taxon>
        <taxon>Pseudomonadati</taxon>
        <taxon>Pseudomonadota</taxon>
        <taxon>Alphaproteobacteria</taxon>
        <taxon>Sphingomonadales</taxon>
        <taxon>Sphingomonadaceae</taxon>
        <taxon>Novosphingobium</taxon>
    </lineage>
</organism>
<dbReference type="PANTHER" id="PTHR11705">
    <property type="entry name" value="PROTEASE FAMILY M14 CARBOXYPEPTIDASE A,B"/>
    <property type="match status" value="1"/>
</dbReference>
<comment type="similarity">
    <text evidence="2">Belongs to the peptidase M14 family.</text>
</comment>
<keyword evidence="6" id="KW-0482">Metalloprotease</keyword>
<evidence type="ECO:0000259" key="8">
    <source>
        <dbReference type="Pfam" id="PF00246"/>
    </source>
</evidence>
<keyword evidence="3" id="KW-0645">Protease</keyword>
<evidence type="ECO:0000256" key="3">
    <source>
        <dbReference type="ARBA" id="ARBA00022670"/>
    </source>
</evidence>
<dbReference type="RefSeq" id="WP_317973613.1">
    <property type="nucleotide sequence ID" value="NZ_BTFW01000001.1"/>
</dbReference>
<evidence type="ECO:0000256" key="7">
    <source>
        <dbReference type="SAM" id="SignalP"/>
    </source>
</evidence>
<keyword evidence="7" id="KW-0732">Signal</keyword>
<dbReference type="Gene3D" id="3.40.630.10">
    <property type="entry name" value="Zn peptidases"/>
    <property type="match status" value="1"/>
</dbReference>
<proteinExistence type="inferred from homology"/>
<evidence type="ECO:0000256" key="4">
    <source>
        <dbReference type="ARBA" id="ARBA00022801"/>
    </source>
</evidence>
<dbReference type="CDD" id="cd06240">
    <property type="entry name" value="M14-like"/>
    <property type="match status" value="1"/>
</dbReference>
<sequence>MRLTRTFLLATCLTLAAPAFAQAKPVPTPEQVLGYHMGEDRYVPSYDDMMAYWKALAAVSDRIKLVDIGPSTEGRRQIMAVVSSPENLAKLDEYRETSRALGAAEGIDADRARVMAATGKALVWIDGGLHASEVEAQTALIAQVHDLVSSDDPEAQKIRDNVVTLFVPDNPDGQQFVADWYMRFKDPMKREADFKSLPRLYHPYVGHDNNRDFFLATQVETQNMVRVLYRDWRPQIVMNQHQTGPAGTVLFLPPFRDPFNYHYEPLVISSLDEVGATLQSRLLSENKGGATTRSGAHYDTWYNGNLRTSTYFHNAVGILVEIIGSPVPETIPFVPERQVPGNDQALPVRPGPWSMAQSVSYSLSLARGLLTYAANNREKLLFDRWQMGANAIAKGSTDSWTISRDRIEAAHAALAERGGKPKPVRTRGWSEIDADLYEKILHDPAQRDARAYIVPVDQHDFPTTAKFLTSLSRLGVEMSRAEEPFTAAGKTWPAGTYIVPAAQAYRAHVLDMFEPQHYPNNFAYPGGPPIPPADASGYTPAFQAGVAFTRVLDPFTVKSHPVNGEIAPDAQPIANAGVEGTTGGWLVSHDQNDSFRLVNRLQAAGIAVSAYRTPLAIAGRAPEAGAWFVPVSAKARSIVEEGAKSLGLTIQAVAAAPQGARLAVGKPRVALVDLYGGLHPTGWLRWIFDGQELPYAIVYPQELDKGGLAKKYDILVVPDAALPNARSGVDGGMFRGRFDSVQPAPGDVPAKYRASLGDISAEKTIPALKAFADAGGTLLAMGSSSSGLAAALRLPVTDPLLTERDGKRVPLSDTRFYVPGAVLTADVNAADPIAWGLSPKVDLFYDSSPVFRATTPGTSIAVSFGQGTLLHSGWAWHPEYLKDTAAVLTVPQGKGKVVLVGPEIALRAQTQGAFKILFNAIALSAARPAQTAQGK</sequence>
<name>A0ABQ6P3D1_9SPHN</name>
<feature type="signal peptide" evidence="7">
    <location>
        <begin position="1"/>
        <end position="21"/>
    </location>
</feature>